<dbReference type="PANTHER" id="PTHR31896">
    <property type="entry name" value="FAMILY REGULATORY PROTEIN, PUTATIVE (AFU_ORTHOLOGUE AFUA_3G14730)-RELATED"/>
    <property type="match status" value="1"/>
</dbReference>
<evidence type="ECO:0000256" key="1">
    <source>
        <dbReference type="ARBA" id="ARBA00005179"/>
    </source>
</evidence>
<dbReference type="Gene3D" id="3.30.559.10">
    <property type="entry name" value="Chloramphenicol acetyltransferase-like domain"/>
    <property type="match status" value="2"/>
</dbReference>
<feature type="transmembrane region" description="Helical" evidence="5">
    <location>
        <begin position="222"/>
        <end position="239"/>
    </location>
</feature>
<dbReference type="Pfam" id="PF02458">
    <property type="entry name" value="Transferase"/>
    <property type="match status" value="1"/>
</dbReference>
<proteinExistence type="inferred from homology"/>
<dbReference type="Proteomes" id="UP000078544">
    <property type="component" value="Unassembled WGS sequence"/>
</dbReference>
<evidence type="ECO:0000256" key="4">
    <source>
        <dbReference type="ARBA" id="ARBA00023315"/>
    </source>
</evidence>
<keyword evidence="3 6" id="KW-0808">Transferase</keyword>
<gene>
    <name evidence="6" type="ORF">AAL_00685</name>
</gene>
<accession>A0A166V310</accession>
<comment type="similarity">
    <text evidence="2">Belongs to the plant acyltransferase family.</text>
</comment>
<evidence type="ECO:0000313" key="7">
    <source>
        <dbReference type="Proteomes" id="UP000078544"/>
    </source>
</evidence>
<protein>
    <submittedName>
        <fullName evidence="6">Chloramphenicol acetyltransferase-like domain protein</fullName>
    </submittedName>
</protein>
<dbReference type="PANTHER" id="PTHR31896:SF69">
    <property type="entry name" value="FAMILY REGULATORY PROTEIN, PUTATIVE (AFU_ORTHOLOGUE AFUA_3G14730)-RELATED"/>
    <property type="match status" value="1"/>
</dbReference>
<comment type="caution">
    <text evidence="6">The sequence shown here is derived from an EMBL/GenBank/DDBJ whole genome shotgun (WGS) entry which is preliminary data.</text>
</comment>
<keyword evidence="5" id="KW-0812">Transmembrane</keyword>
<evidence type="ECO:0000313" key="6">
    <source>
        <dbReference type="EMBL" id="OAA33220.1"/>
    </source>
</evidence>
<keyword evidence="5" id="KW-1133">Transmembrane helix</keyword>
<dbReference type="InterPro" id="IPR051283">
    <property type="entry name" value="Sec_Metabolite_Acyltrans"/>
</dbReference>
<sequence length="494" mass="55627">MAVFKGDKVYPTGFFDNCSHVGEIPMTIPMVFNGVLDGDKLHRALSRLMELGDWGKLGGRIRKGNGKGVIFDIHVPQPFTEDRPAVKYYKKTFNMNIKDHPLAKQLPTITEHASLQKGFHDFEPLIRHPDAPDSFKELLKTDSPITWLYIVSFNDATIVTLGVLHMLVDAGSIEAILRAWTLVLAGKEDQVPPLLGASEDILYPLSKQPDEKGRQRFPFEKLYLSTFGLILFFIRWFWLNFTTTTLTRTLYLPAARVAQLKAEAREDIALEYRGKEIVPWVSEGDVLQAWTVRMSSLAQSSPRHISCLTMVNLRRRIPELLEAKGDYIQNLIVPLFTSFTPEAARGPLGLAALKIRETLNQQATALYLLDYIRWVREKWEAGKAVSGGMVRPYNCELVPMSNWVQMNLLRTVDFSPALIKGVVPQSGNKTTSAGSPTYVMPGAWRDMSNLRGVWIVTGRDSDGNVWMSCYMTPAIAKVVEQEIASWDAVKPTQQ</sequence>
<dbReference type="GO" id="GO:0016746">
    <property type="term" value="F:acyltransferase activity"/>
    <property type="evidence" value="ECO:0007669"/>
    <property type="project" value="UniProtKB-KW"/>
</dbReference>
<evidence type="ECO:0000256" key="3">
    <source>
        <dbReference type="ARBA" id="ARBA00022679"/>
    </source>
</evidence>
<dbReference type="STRING" id="1081109.A0A166V310"/>
<dbReference type="EMBL" id="AZGY01000001">
    <property type="protein sequence ID" value="OAA33220.1"/>
    <property type="molecule type" value="Genomic_DNA"/>
</dbReference>
<name>A0A166V310_9HYPO</name>
<dbReference type="OrthoDB" id="21502at2759"/>
<dbReference type="AlphaFoldDB" id="A0A166V310"/>
<keyword evidence="4" id="KW-0012">Acyltransferase</keyword>
<keyword evidence="7" id="KW-1185">Reference proteome</keyword>
<keyword evidence="5" id="KW-0472">Membrane</keyword>
<reference evidence="6 7" key="1">
    <citation type="journal article" date="2016" name="Genome Biol. Evol.">
        <title>Divergent and convergent evolution of fungal pathogenicity.</title>
        <authorList>
            <person name="Shang Y."/>
            <person name="Xiao G."/>
            <person name="Zheng P."/>
            <person name="Cen K."/>
            <person name="Zhan S."/>
            <person name="Wang C."/>
        </authorList>
    </citation>
    <scope>NUCLEOTIDE SEQUENCE [LARGE SCALE GENOMIC DNA]</scope>
    <source>
        <strain evidence="6 7">RCEF 2490</strain>
    </source>
</reference>
<comment type="pathway">
    <text evidence="1">Secondary metabolite biosynthesis.</text>
</comment>
<dbReference type="InterPro" id="IPR023213">
    <property type="entry name" value="CAT-like_dom_sf"/>
</dbReference>
<evidence type="ECO:0000256" key="5">
    <source>
        <dbReference type="SAM" id="Phobius"/>
    </source>
</evidence>
<evidence type="ECO:0000256" key="2">
    <source>
        <dbReference type="ARBA" id="ARBA00009861"/>
    </source>
</evidence>
<organism evidence="6 7">
    <name type="scientific">Moelleriella libera RCEF 2490</name>
    <dbReference type="NCBI Taxonomy" id="1081109"/>
    <lineage>
        <taxon>Eukaryota</taxon>
        <taxon>Fungi</taxon>
        <taxon>Dikarya</taxon>
        <taxon>Ascomycota</taxon>
        <taxon>Pezizomycotina</taxon>
        <taxon>Sordariomycetes</taxon>
        <taxon>Hypocreomycetidae</taxon>
        <taxon>Hypocreales</taxon>
        <taxon>Clavicipitaceae</taxon>
        <taxon>Moelleriella</taxon>
    </lineage>
</organism>